<dbReference type="Proteomes" id="UP000515598">
    <property type="component" value="Chromosome"/>
</dbReference>
<dbReference type="Gene3D" id="1.10.287.110">
    <property type="entry name" value="DnaJ domain"/>
    <property type="match status" value="1"/>
</dbReference>
<dbReference type="InterPro" id="IPR036869">
    <property type="entry name" value="J_dom_sf"/>
</dbReference>
<dbReference type="CDD" id="cd10747">
    <property type="entry name" value="DnaJ_C"/>
    <property type="match status" value="1"/>
</dbReference>
<dbReference type="AlphaFoldDB" id="A0AAX1I958"/>
<dbReference type="PANTHER" id="PTHR43096">
    <property type="entry name" value="DNAJ HOMOLOG 1, MITOCHONDRIAL-RELATED"/>
    <property type="match status" value="1"/>
</dbReference>
<reference evidence="3 4" key="1">
    <citation type="submission" date="2020-08" db="EMBL/GenBank/DDBJ databases">
        <title>Phenotypic and transcriptomic analysis of seven clinical Stenotrophomonas maltophilia isolates identify a small set of shared and commonly regulated genes involved in biofilm lifestyle.</title>
        <authorList>
            <person name="Alio I."/>
            <person name="Gudzuhn M."/>
            <person name="Streit W."/>
        </authorList>
    </citation>
    <scope>NUCLEOTIDE SEQUENCE [LARGE SCALE GENOMIC DNA]</scope>
    <source>
        <strain evidence="3 4">UHH_SKK55</strain>
    </source>
</reference>
<dbReference type="SUPFAM" id="SSF46565">
    <property type="entry name" value="Chaperone J-domain"/>
    <property type="match status" value="1"/>
</dbReference>
<name>A0AAX1I958_STEMA</name>
<accession>A0AAX1I958</accession>
<dbReference type="InterPro" id="IPR002939">
    <property type="entry name" value="DnaJ_C"/>
</dbReference>
<dbReference type="EMBL" id="CP060025">
    <property type="protein sequence ID" value="QNG76153.1"/>
    <property type="molecule type" value="Genomic_DNA"/>
</dbReference>
<dbReference type="CDD" id="cd06257">
    <property type="entry name" value="DnaJ"/>
    <property type="match status" value="1"/>
</dbReference>
<dbReference type="SMART" id="SM00271">
    <property type="entry name" value="DnaJ"/>
    <property type="match status" value="1"/>
</dbReference>
<dbReference type="PRINTS" id="PR00625">
    <property type="entry name" value="JDOMAIN"/>
</dbReference>
<evidence type="ECO:0000259" key="2">
    <source>
        <dbReference type="PROSITE" id="PS50076"/>
    </source>
</evidence>
<dbReference type="InterPro" id="IPR001623">
    <property type="entry name" value="DnaJ_domain"/>
</dbReference>
<organism evidence="3 4">
    <name type="scientific">Stenotrophomonas maltophilia</name>
    <name type="common">Pseudomonas maltophilia</name>
    <name type="synonym">Xanthomonas maltophilia</name>
    <dbReference type="NCBI Taxonomy" id="40324"/>
    <lineage>
        <taxon>Bacteria</taxon>
        <taxon>Pseudomonadati</taxon>
        <taxon>Pseudomonadota</taxon>
        <taxon>Gammaproteobacteria</taxon>
        <taxon>Lysobacterales</taxon>
        <taxon>Lysobacteraceae</taxon>
        <taxon>Stenotrophomonas</taxon>
        <taxon>Stenotrophomonas maltophilia group</taxon>
    </lineage>
</organism>
<dbReference type="PROSITE" id="PS50076">
    <property type="entry name" value="DNAJ_2"/>
    <property type="match status" value="1"/>
</dbReference>
<protein>
    <submittedName>
        <fullName evidence="3">Cytochrome c biogenesis protein</fullName>
    </submittedName>
</protein>
<dbReference type="InterPro" id="IPR008971">
    <property type="entry name" value="HSP40/DnaJ_pept-bd"/>
</dbReference>
<sequence length="301" mass="32307">MSSPYETLGVASDATTDQIKKAYRRLARKLHPDLNPGDKAAEEKFKDVANAYRLLIDPEKRALFDQGAIDETGAERPRREYYRDYAQADAGYGDGGFGGYADFAEAGDPFAEFFRRTSNARANRRGQDLRYHLEISLARAIEGGAERVVLGDGGTLDVNIPPGVTQGQTLRLRGKGAKGAGTGGDGDAFIELEIAPDPRFLAEGDSLTIDVPISLKEAVLGARITVPTPTGHAEVGVPAGSDGNTRLRLKGQGMPLRTGGRGDEFVRLKIVLQKPMDAELAQFVKTWESGASFNPREGGAA</sequence>
<keyword evidence="1" id="KW-0143">Chaperone</keyword>
<dbReference type="Gene3D" id="2.60.260.20">
    <property type="entry name" value="Urease metallochaperone UreE, N-terminal domain"/>
    <property type="match status" value="2"/>
</dbReference>
<dbReference type="PANTHER" id="PTHR43096:SF52">
    <property type="entry name" value="DNAJ HOMOLOG 1, MITOCHONDRIAL-RELATED"/>
    <property type="match status" value="1"/>
</dbReference>
<evidence type="ECO:0000313" key="4">
    <source>
        <dbReference type="Proteomes" id="UP000515598"/>
    </source>
</evidence>
<dbReference type="RefSeq" id="WP_154350780.1">
    <property type="nucleotide sequence ID" value="NZ_CP040433.1"/>
</dbReference>
<dbReference type="Pfam" id="PF00226">
    <property type="entry name" value="DnaJ"/>
    <property type="match status" value="1"/>
</dbReference>
<dbReference type="GO" id="GO:0051082">
    <property type="term" value="F:unfolded protein binding"/>
    <property type="evidence" value="ECO:0007669"/>
    <property type="project" value="InterPro"/>
</dbReference>
<feature type="domain" description="J" evidence="2">
    <location>
        <begin position="3"/>
        <end position="68"/>
    </location>
</feature>
<dbReference type="GO" id="GO:0005737">
    <property type="term" value="C:cytoplasm"/>
    <property type="evidence" value="ECO:0007669"/>
    <property type="project" value="TreeGrafter"/>
</dbReference>
<dbReference type="GO" id="GO:0042026">
    <property type="term" value="P:protein refolding"/>
    <property type="evidence" value="ECO:0007669"/>
    <property type="project" value="TreeGrafter"/>
</dbReference>
<proteinExistence type="predicted"/>
<dbReference type="SUPFAM" id="SSF49493">
    <property type="entry name" value="HSP40/DnaJ peptide-binding domain"/>
    <property type="match status" value="2"/>
</dbReference>
<evidence type="ECO:0000256" key="1">
    <source>
        <dbReference type="ARBA" id="ARBA00023186"/>
    </source>
</evidence>
<dbReference type="Pfam" id="PF01556">
    <property type="entry name" value="DnaJ_C"/>
    <property type="match status" value="1"/>
</dbReference>
<evidence type="ECO:0000313" key="3">
    <source>
        <dbReference type="EMBL" id="QNG76153.1"/>
    </source>
</evidence>
<gene>
    <name evidence="3" type="ORF">GPNADHDJ_00320</name>
</gene>